<dbReference type="PaxDb" id="8022-A0A060YX52"/>
<accession>A0A060YX52</accession>
<protein>
    <recommendedName>
        <fullName evidence="4">Alkylated DNA repair protein AlkB homologue 8 N-terminal domain-containing protein</fullName>
    </recommendedName>
</protein>
<dbReference type="AlphaFoldDB" id="A0A060YX52"/>
<evidence type="ECO:0000313" key="2">
    <source>
        <dbReference type="EMBL" id="CDQ94064.1"/>
    </source>
</evidence>
<reference evidence="2" key="1">
    <citation type="journal article" date="2014" name="Nat. Commun.">
        <title>The rainbow trout genome provides novel insights into evolution after whole-genome duplication in vertebrates.</title>
        <authorList>
            <person name="Berthelot C."/>
            <person name="Brunet F."/>
            <person name="Chalopin D."/>
            <person name="Juanchich A."/>
            <person name="Bernard M."/>
            <person name="Noel B."/>
            <person name="Bento P."/>
            <person name="Da Silva C."/>
            <person name="Labadie K."/>
            <person name="Alberti A."/>
            <person name="Aury J.M."/>
            <person name="Louis A."/>
            <person name="Dehais P."/>
            <person name="Bardou P."/>
            <person name="Montfort J."/>
            <person name="Klopp C."/>
            <person name="Cabau C."/>
            <person name="Gaspin C."/>
            <person name="Thorgaard G.H."/>
            <person name="Boussaha M."/>
            <person name="Quillet E."/>
            <person name="Guyomard R."/>
            <person name="Galiana D."/>
            <person name="Bobe J."/>
            <person name="Volff J.N."/>
            <person name="Genet C."/>
            <person name="Wincker P."/>
            <person name="Jaillon O."/>
            <person name="Roest Crollius H."/>
            <person name="Guiguen Y."/>
        </authorList>
    </citation>
    <scope>NUCLEOTIDE SEQUENCE [LARGE SCALE GENOMIC DNA]</scope>
</reference>
<dbReference type="Proteomes" id="UP000193380">
    <property type="component" value="Unassembled WGS sequence"/>
</dbReference>
<name>A0A060YX52_ONCMY</name>
<evidence type="ECO:0000313" key="3">
    <source>
        <dbReference type="Proteomes" id="UP000193380"/>
    </source>
</evidence>
<organism evidence="2 3">
    <name type="scientific">Oncorhynchus mykiss</name>
    <name type="common">Rainbow trout</name>
    <name type="synonym">Salmo gairdneri</name>
    <dbReference type="NCBI Taxonomy" id="8022"/>
    <lineage>
        <taxon>Eukaryota</taxon>
        <taxon>Metazoa</taxon>
        <taxon>Chordata</taxon>
        <taxon>Craniata</taxon>
        <taxon>Vertebrata</taxon>
        <taxon>Euteleostomi</taxon>
        <taxon>Actinopterygii</taxon>
        <taxon>Neopterygii</taxon>
        <taxon>Teleostei</taxon>
        <taxon>Protacanthopterygii</taxon>
        <taxon>Salmoniformes</taxon>
        <taxon>Salmonidae</taxon>
        <taxon>Salmoninae</taxon>
        <taxon>Oncorhynchus</taxon>
    </lineage>
</organism>
<reference evidence="2" key="2">
    <citation type="submission" date="2014-03" db="EMBL/GenBank/DDBJ databases">
        <authorList>
            <person name="Genoscope - CEA"/>
        </authorList>
    </citation>
    <scope>NUCLEOTIDE SEQUENCE</scope>
</reference>
<dbReference type="EMBL" id="FR916725">
    <property type="protein sequence ID" value="CDQ94064.1"/>
    <property type="molecule type" value="Genomic_DNA"/>
</dbReference>
<evidence type="ECO:0000256" key="1">
    <source>
        <dbReference type="SAM" id="MobiDB-lite"/>
    </source>
</evidence>
<proteinExistence type="predicted"/>
<sequence>MLGVCLSDKRSVYQTKASPCLFNSLCPIEMFYSEESLTFKIYYGKEDIGNRNQCLHHTYIGGGLCVCVCVRAVGVWCQENNISLKVNKTKEMIVHFRKLQMDHPPIHIDGTAVEKVKSFKFLRVHITDKLKWSTHTDNVVKKVQQKCGLAPKTLTNFYRCTIEGILLGSIMMLSAQLITGGKLQPPMSQEGQKDHQGQQSSRR</sequence>
<feature type="region of interest" description="Disordered" evidence="1">
    <location>
        <begin position="182"/>
        <end position="203"/>
    </location>
</feature>
<evidence type="ECO:0008006" key="4">
    <source>
        <dbReference type="Google" id="ProtNLM"/>
    </source>
</evidence>
<gene>
    <name evidence="2" type="ORF">GSONMT00037423001</name>
</gene>